<name>A0A6C0JFV0_9ZZZZ</name>
<evidence type="ECO:0000313" key="1">
    <source>
        <dbReference type="EMBL" id="QHU03337.1"/>
    </source>
</evidence>
<organism evidence="1">
    <name type="scientific">viral metagenome</name>
    <dbReference type="NCBI Taxonomy" id="1070528"/>
    <lineage>
        <taxon>unclassified sequences</taxon>
        <taxon>metagenomes</taxon>
        <taxon>organismal metagenomes</taxon>
    </lineage>
</organism>
<accession>A0A6C0JFV0</accession>
<reference evidence="1" key="1">
    <citation type="journal article" date="2020" name="Nature">
        <title>Giant virus diversity and host interactions through global metagenomics.</title>
        <authorList>
            <person name="Schulz F."/>
            <person name="Roux S."/>
            <person name="Paez-Espino D."/>
            <person name="Jungbluth S."/>
            <person name="Walsh D.A."/>
            <person name="Denef V.J."/>
            <person name="McMahon K.D."/>
            <person name="Konstantinidis K.T."/>
            <person name="Eloe-Fadrosh E.A."/>
            <person name="Kyrpides N.C."/>
            <person name="Woyke T."/>
        </authorList>
    </citation>
    <scope>NUCLEOTIDE SEQUENCE</scope>
    <source>
        <strain evidence="1">GVMAG-M-3300026093-6</strain>
    </source>
</reference>
<proteinExistence type="predicted"/>
<dbReference type="InterPro" id="IPR055621">
    <property type="entry name" value="DUF7197"/>
</dbReference>
<dbReference type="EMBL" id="MN740374">
    <property type="protein sequence ID" value="QHU03337.1"/>
    <property type="molecule type" value="Genomic_DNA"/>
</dbReference>
<sequence length="195" mass="23048">MSKIVSTNVKQDLLMSSLEEFYKVNNNLKILTSIINGESKISLRVIDWFVTNYSKKNNISYMIDDDRNIVNAKTKEFVVYIDYKLQLKGYQKKQFDPFCRRERIKYFIDNKNFIVTTVGQLNFFRWAIKNNIIDYVDSHLLDIENDMNLCYKAVYNIDKGQNVHQKSARRKRQELSISATKKLNKSNVKITVSFD</sequence>
<dbReference type="AlphaFoldDB" id="A0A6C0JFV0"/>
<dbReference type="Pfam" id="PF23827">
    <property type="entry name" value="DUF7197"/>
    <property type="match status" value="1"/>
</dbReference>
<protein>
    <submittedName>
        <fullName evidence="1">Uncharacterized protein</fullName>
    </submittedName>
</protein>